<keyword evidence="3" id="KW-1185">Reference proteome</keyword>
<reference evidence="2 3" key="1">
    <citation type="submission" date="2018-04" db="EMBL/GenBank/DDBJ databases">
        <title>Genomic Encyclopedia of Type Strains, Phase IV (KMG-IV): sequencing the most valuable type-strain genomes for metagenomic binning, comparative biology and taxonomic classification.</title>
        <authorList>
            <person name="Goeker M."/>
        </authorList>
    </citation>
    <scope>NUCLEOTIDE SEQUENCE [LARGE SCALE GENOMIC DNA]</scope>
    <source>
        <strain evidence="2 3">DSM 20705</strain>
    </source>
</reference>
<feature type="transmembrane region" description="Helical" evidence="1">
    <location>
        <begin position="12"/>
        <end position="30"/>
    </location>
</feature>
<sequence length="255" mass="28857">MLKFIKYDIKGSLKTLLGFLFGGIIASIFVQINVNSKHLRAENFNYIKDVIAAVGVLVAAITVISFIVYAINSFNREINSDTGYLTFQTPQKMWKMVASKLIVMGAWSLIYLLVGFYINVILTNLIQIGSFKGVLGYSEIINNDMFYIFTSDIVMTLSLIYLSLSISKTTIKYKKLSWMWIIILVALIAATAYLKSYIFTLRPNELLPGQALVMYPFYGLDLKDGDQIYYILTNMIFTVISVFSTGLILDKKINL</sequence>
<feature type="transmembrane region" description="Helical" evidence="1">
    <location>
        <begin position="176"/>
        <end position="194"/>
    </location>
</feature>
<proteinExistence type="predicted"/>
<dbReference type="Proteomes" id="UP000245793">
    <property type="component" value="Unassembled WGS sequence"/>
</dbReference>
<feature type="transmembrane region" description="Helical" evidence="1">
    <location>
        <begin position="146"/>
        <end position="164"/>
    </location>
</feature>
<feature type="transmembrane region" description="Helical" evidence="1">
    <location>
        <begin position="228"/>
        <end position="249"/>
    </location>
</feature>
<evidence type="ECO:0000313" key="2">
    <source>
        <dbReference type="EMBL" id="PVY94837.1"/>
    </source>
</evidence>
<evidence type="ECO:0000256" key="1">
    <source>
        <dbReference type="SAM" id="Phobius"/>
    </source>
</evidence>
<evidence type="ECO:0000313" key="3">
    <source>
        <dbReference type="Proteomes" id="UP000245793"/>
    </source>
</evidence>
<feature type="transmembrane region" description="Helical" evidence="1">
    <location>
        <begin position="50"/>
        <end position="71"/>
    </location>
</feature>
<evidence type="ECO:0008006" key="4">
    <source>
        <dbReference type="Google" id="ProtNLM"/>
    </source>
</evidence>
<accession>A0A2U1E4H3</accession>
<keyword evidence="1" id="KW-0472">Membrane</keyword>
<gene>
    <name evidence="2" type="ORF">C7381_10375</name>
</gene>
<dbReference type="AlphaFoldDB" id="A0A2U1E4H3"/>
<feature type="transmembrane region" description="Helical" evidence="1">
    <location>
        <begin position="101"/>
        <end position="126"/>
    </location>
</feature>
<name>A0A2U1E4H3_9FIRM</name>
<protein>
    <recommendedName>
        <fullName evidence="4">ABC-2 family transporter</fullName>
    </recommendedName>
</protein>
<keyword evidence="1" id="KW-0812">Transmembrane</keyword>
<comment type="caution">
    <text evidence="2">The sequence shown here is derived from an EMBL/GenBank/DDBJ whole genome shotgun (WGS) entry which is preliminary data.</text>
</comment>
<organism evidence="2 3">
    <name type="scientific">Ezakiella coagulans</name>
    <dbReference type="NCBI Taxonomy" id="46507"/>
    <lineage>
        <taxon>Bacteria</taxon>
        <taxon>Bacillati</taxon>
        <taxon>Bacillota</taxon>
        <taxon>Tissierellia</taxon>
        <taxon>Ezakiella</taxon>
    </lineage>
</organism>
<dbReference type="EMBL" id="QEKV01000003">
    <property type="protein sequence ID" value="PVY94837.1"/>
    <property type="molecule type" value="Genomic_DNA"/>
</dbReference>
<keyword evidence="1" id="KW-1133">Transmembrane helix</keyword>
<dbReference type="RefSeq" id="WP_116479861.1">
    <property type="nucleotide sequence ID" value="NZ_QEKV01000003.1"/>
</dbReference>